<dbReference type="STRING" id="857967.G0QIU8"/>
<dbReference type="SUPFAM" id="SSF48371">
    <property type="entry name" value="ARM repeat"/>
    <property type="match status" value="1"/>
</dbReference>
<dbReference type="PROSITE" id="PS50077">
    <property type="entry name" value="HEAT_REPEAT"/>
    <property type="match status" value="5"/>
</dbReference>
<dbReference type="OrthoDB" id="439265at2759"/>
<keyword evidence="5" id="KW-1185">Reference proteome</keyword>
<keyword evidence="1" id="KW-0677">Repeat</keyword>
<dbReference type="PANTHER" id="PTHR10648">
    <property type="entry name" value="SERINE/THREONINE-PROTEIN PHOSPHATASE PP2A 65 KDA REGULATORY SUBUNIT"/>
    <property type="match status" value="1"/>
</dbReference>
<gene>
    <name evidence="4" type="ORF">IMG5_000620</name>
</gene>
<evidence type="ECO:0000256" key="2">
    <source>
        <dbReference type="PROSITE-ProRule" id="PRU00103"/>
    </source>
</evidence>
<dbReference type="InterPro" id="IPR055231">
    <property type="entry name" value="2AA_helical"/>
</dbReference>
<proteinExistence type="predicted"/>
<dbReference type="AlphaFoldDB" id="G0QIU8"/>
<dbReference type="GO" id="GO:0000159">
    <property type="term" value="C:protein phosphatase type 2A complex"/>
    <property type="evidence" value="ECO:0007669"/>
    <property type="project" value="TreeGrafter"/>
</dbReference>
<dbReference type="OMA" id="NTLCMTW"/>
<evidence type="ECO:0000256" key="1">
    <source>
        <dbReference type="ARBA" id="ARBA00022737"/>
    </source>
</evidence>
<dbReference type="PANTHER" id="PTHR10648:SF4">
    <property type="entry name" value="PROTEIN PHOSPHATASE 2 (FORMERLY 2A), REGULATORY SUBUNIT A, BETA ISOFORM-RELATED"/>
    <property type="match status" value="1"/>
</dbReference>
<reference evidence="4 5" key="1">
    <citation type="submission" date="2011-07" db="EMBL/GenBank/DDBJ databases">
        <authorList>
            <person name="Coyne R."/>
            <person name="Brami D."/>
            <person name="Johnson J."/>
            <person name="Hostetler J."/>
            <person name="Hannick L."/>
            <person name="Clark T."/>
            <person name="Cassidy-Hanley D."/>
            <person name="Inman J."/>
        </authorList>
    </citation>
    <scope>NUCLEOTIDE SEQUENCE [LARGE SCALE GENOMIC DNA]</scope>
    <source>
        <strain evidence="4 5">G5</strain>
    </source>
</reference>
<dbReference type="RefSeq" id="XP_004040138.1">
    <property type="nucleotide sequence ID" value="XM_004040090.1"/>
</dbReference>
<protein>
    <recommendedName>
        <fullName evidence="3">Phosphatase 2A Regulatory Subunit A helical domain-containing protein</fullName>
    </recommendedName>
</protein>
<dbReference type="EMBL" id="GL983042">
    <property type="protein sequence ID" value="EGR34834.1"/>
    <property type="molecule type" value="Genomic_DNA"/>
</dbReference>
<evidence type="ECO:0000313" key="4">
    <source>
        <dbReference type="EMBL" id="EGR34834.1"/>
    </source>
</evidence>
<dbReference type="GO" id="GO:0005829">
    <property type="term" value="C:cytosol"/>
    <property type="evidence" value="ECO:0007669"/>
    <property type="project" value="TreeGrafter"/>
</dbReference>
<feature type="repeat" description="HEAT" evidence="2">
    <location>
        <begin position="262"/>
        <end position="300"/>
    </location>
</feature>
<dbReference type="Proteomes" id="UP000008983">
    <property type="component" value="Unassembled WGS sequence"/>
</dbReference>
<organism evidence="4 5">
    <name type="scientific">Ichthyophthirius multifiliis</name>
    <name type="common">White spot disease agent</name>
    <name type="synonym">Ich</name>
    <dbReference type="NCBI Taxonomy" id="5932"/>
    <lineage>
        <taxon>Eukaryota</taxon>
        <taxon>Sar</taxon>
        <taxon>Alveolata</taxon>
        <taxon>Ciliophora</taxon>
        <taxon>Intramacronucleata</taxon>
        <taxon>Oligohymenophorea</taxon>
        <taxon>Hymenostomatida</taxon>
        <taxon>Ophryoglenina</taxon>
        <taxon>Ichthyophthirius</taxon>
    </lineage>
</organism>
<feature type="repeat" description="HEAT" evidence="2">
    <location>
        <begin position="340"/>
        <end position="385"/>
    </location>
</feature>
<dbReference type="InterPro" id="IPR051023">
    <property type="entry name" value="PP2A_Regulatory_Subunit_A"/>
</dbReference>
<dbReference type="Pfam" id="PF22956">
    <property type="entry name" value="VPS15-like_hel"/>
    <property type="match status" value="1"/>
</dbReference>
<dbReference type="eggNOG" id="KOG0211">
    <property type="taxonomic scope" value="Eukaryota"/>
</dbReference>
<dbReference type="InterPro" id="IPR021133">
    <property type="entry name" value="HEAT_type_2"/>
</dbReference>
<feature type="domain" description="Phosphatase 2A Regulatory Subunit A helical" evidence="3">
    <location>
        <begin position="356"/>
        <end position="515"/>
    </location>
</feature>
<name>G0QIU8_ICHMU</name>
<accession>G0QIU8</accession>
<feature type="repeat" description="HEAT" evidence="2">
    <location>
        <begin position="386"/>
        <end position="424"/>
    </location>
</feature>
<sequence>MKKVIENKTGQTVNQLIDDLKHEDIRKRQNAVTNLPVIASSLGPERTRLELIPFLNELMDDEEEVLTVLVEVLSNFLDFVGGAQHASILFAPMEALCKSDEQSVREKASSSIKKLIQLIDIKKNEDMLMNLIKRLKDSDQYFAKAPACDIIPSFYASISSQSQQELNNIYLILSKDEISIIRKQSSINLPVKQKNYLCIKILSYQQDLIKVSCPKNEDFVLQIINNLIKDEQDLIRIYLVDACVQYLKVEPKLVKYKKNYYIYQMLKSLSEDRSWRIRYYFCDKLAEITKVLGKVEFKKQFFQNYISYLEDQEPELRAVAALKLDIVGGNIEVDDIVSKLIPLVKKLSTDGLNYVRNEDSDVRISLFKQLNQITNVLGIDMLSQSIIPALTDLAQDKNWRIRQSSIEIISFFAKEIGQEFLNDKILKILMDWLQDKVYAVRESAVISVKNILQNLGSSWTEKNVMTKILNLSNQPNYLHRETVIFTIMQVFKQLNQDYINKTILPILTQLSKDPVPNIRFNVAKSLKNLGSSIRDKDYVKKILTALNEDSDGDVKYFAKISLDSL</sequence>
<dbReference type="InParanoid" id="G0QIU8"/>
<feature type="repeat" description="HEAT" evidence="2">
    <location>
        <begin position="425"/>
        <end position="463"/>
    </location>
</feature>
<evidence type="ECO:0000313" key="5">
    <source>
        <dbReference type="Proteomes" id="UP000008983"/>
    </source>
</evidence>
<dbReference type="GO" id="GO:0005634">
    <property type="term" value="C:nucleus"/>
    <property type="evidence" value="ECO:0007669"/>
    <property type="project" value="TreeGrafter"/>
</dbReference>
<feature type="repeat" description="HEAT" evidence="2">
    <location>
        <begin position="503"/>
        <end position="541"/>
    </location>
</feature>
<evidence type="ECO:0000259" key="3">
    <source>
        <dbReference type="Pfam" id="PF22956"/>
    </source>
</evidence>
<dbReference type="Gene3D" id="1.25.10.10">
    <property type="entry name" value="Leucine-rich Repeat Variant"/>
    <property type="match status" value="1"/>
</dbReference>
<dbReference type="InterPro" id="IPR011989">
    <property type="entry name" value="ARM-like"/>
</dbReference>
<dbReference type="InterPro" id="IPR016024">
    <property type="entry name" value="ARM-type_fold"/>
</dbReference>
<dbReference type="GO" id="GO:0019888">
    <property type="term" value="F:protein phosphatase regulator activity"/>
    <property type="evidence" value="ECO:0007669"/>
    <property type="project" value="TreeGrafter"/>
</dbReference>
<dbReference type="GeneID" id="14911019"/>